<dbReference type="Proteomes" id="UP001492380">
    <property type="component" value="Unassembled WGS sequence"/>
</dbReference>
<name>A0ABR1YF66_9PEZI</name>
<feature type="region of interest" description="Disordered" evidence="1">
    <location>
        <begin position="1"/>
        <end position="103"/>
    </location>
</feature>
<feature type="compositionally biased region" description="Polar residues" evidence="1">
    <location>
        <begin position="239"/>
        <end position="249"/>
    </location>
</feature>
<feature type="compositionally biased region" description="Basic and acidic residues" evidence="1">
    <location>
        <begin position="74"/>
        <end position="101"/>
    </location>
</feature>
<organism evidence="2 3">
    <name type="scientific">Phyllosticta capitalensis</name>
    <dbReference type="NCBI Taxonomy" id="121624"/>
    <lineage>
        <taxon>Eukaryota</taxon>
        <taxon>Fungi</taxon>
        <taxon>Dikarya</taxon>
        <taxon>Ascomycota</taxon>
        <taxon>Pezizomycotina</taxon>
        <taxon>Dothideomycetes</taxon>
        <taxon>Dothideomycetes incertae sedis</taxon>
        <taxon>Botryosphaeriales</taxon>
        <taxon>Phyllostictaceae</taxon>
        <taxon>Phyllosticta</taxon>
    </lineage>
</organism>
<dbReference type="EMBL" id="JBBWRZ010000010">
    <property type="protein sequence ID" value="KAK8227381.1"/>
    <property type="molecule type" value="Genomic_DNA"/>
</dbReference>
<reference evidence="2 3" key="1">
    <citation type="submission" date="2024-04" db="EMBL/GenBank/DDBJ databases">
        <title>Phyllosticta paracitricarpa is synonymous to the EU quarantine fungus P. citricarpa based on phylogenomic analyses.</title>
        <authorList>
            <consortium name="Lawrence Berkeley National Laboratory"/>
            <person name="Van Ingen-Buijs V.A."/>
            <person name="Van Westerhoven A.C."/>
            <person name="Haridas S."/>
            <person name="Skiadas P."/>
            <person name="Martin F."/>
            <person name="Groenewald J.Z."/>
            <person name="Crous P.W."/>
            <person name="Seidl M.F."/>
        </authorList>
    </citation>
    <scope>NUCLEOTIDE SEQUENCE [LARGE SCALE GENOMIC DNA]</scope>
    <source>
        <strain evidence="2 3">CBS 123374</strain>
    </source>
</reference>
<comment type="caution">
    <text evidence="2">The sequence shown here is derived from an EMBL/GenBank/DDBJ whole genome shotgun (WGS) entry which is preliminary data.</text>
</comment>
<gene>
    <name evidence="2" type="ORF">HDK90DRAFT_469174</name>
</gene>
<sequence>MAPTKYSSPDDARAARKISSAKLPARSTIRHARDSAPFPEKLPKNAKPSQGDLYKTSIRDQTWRGNARKRRPARKNEREEKEAREKKEREEKEAREKKELEDWMVPEKTTKKLDKMWQKNSNADLKDLKHQFFDDQGFLNIKEHREHWLNEKNGAGRRRSGGDGKRTRERISEAIGQGQQLAPPAEQEIGEPMDLDKASPMESGVPQQVIHEPVELDRAPSTEQKSPEPELKSHPKVMENSSARQKTPPATNPPIFESEELGKYLNPARNGSSEVVALLGPELRLLVDGILTVLRR</sequence>
<protein>
    <submittedName>
        <fullName evidence="2">Uncharacterized protein</fullName>
    </submittedName>
</protein>
<evidence type="ECO:0000256" key="1">
    <source>
        <dbReference type="SAM" id="MobiDB-lite"/>
    </source>
</evidence>
<feature type="compositionally biased region" description="Basic and acidic residues" evidence="1">
    <location>
        <begin position="160"/>
        <end position="172"/>
    </location>
</feature>
<accession>A0ABR1YF66</accession>
<feature type="compositionally biased region" description="Basic and acidic residues" evidence="1">
    <location>
        <begin position="212"/>
        <end position="237"/>
    </location>
</feature>
<proteinExistence type="predicted"/>
<evidence type="ECO:0000313" key="3">
    <source>
        <dbReference type="Proteomes" id="UP001492380"/>
    </source>
</evidence>
<evidence type="ECO:0000313" key="2">
    <source>
        <dbReference type="EMBL" id="KAK8227381.1"/>
    </source>
</evidence>
<keyword evidence="3" id="KW-1185">Reference proteome</keyword>
<feature type="region of interest" description="Disordered" evidence="1">
    <location>
        <begin position="150"/>
        <end position="257"/>
    </location>
</feature>